<feature type="transmembrane region" description="Helical" evidence="2">
    <location>
        <begin position="6"/>
        <end position="30"/>
    </location>
</feature>
<sequence length="333" mass="37361">MTDLVTWIGILICISQAGMFSGLNLAFFSLSKMRLEIEMSNGNKDAAKVLKLRKDSNYLLTTTLWGNVGVNVLLALLSNSVMTGLVAFIFSTFIITIFGEIVPQAYFSRNALRVASIFSPVVHFYQILLWPLAKPSAKILDMWLGKEGIKFYKENEIEEILRMHIREKDSDIAHVEGTGALNFLAIDDLQVGQEGVPIDPQSIISLEFEGRHPIFPTITSSANDPFLRLVYQSKKSWVIIIDTQGKPRLVIDVDRFISAALFEYDTFEPIKYCHRPVIISNLESTLGDTLPGLKVDTEDDVIDKDIVIIWGEDQRIITGTDILGRLLHGIITK</sequence>
<keyword evidence="5" id="KW-1185">Reference proteome</keyword>
<dbReference type="KEGG" id="sbal:HUE88_05715"/>
<evidence type="ECO:0000256" key="2">
    <source>
        <dbReference type="SAM" id="Phobius"/>
    </source>
</evidence>
<organism evidence="4 5">
    <name type="scientific">Candidatus Sulfurimonas baltica</name>
    <dbReference type="NCBI Taxonomy" id="2740404"/>
    <lineage>
        <taxon>Bacteria</taxon>
        <taxon>Pseudomonadati</taxon>
        <taxon>Campylobacterota</taxon>
        <taxon>Epsilonproteobacteria</taxon>
        <taxon>Campylobacterales</taxon>
        <taxon>Sulfurimonadaceae</taxon>
        <taxon>Sulfurimonas</taxon>
    </lineage>
</organism>
<keyword evidence="1 2" id="KW-1133">Transmembrane helix</keyword>
<dbReference type="InterPro" id="IPR002550">
    <property type="entry name" value="CNNM"/>
</dbReference>
<dbReference type="Pfam" id="PF01595">
    <property type="entry name" value="CNNM"/>
    <property type="match status" value="1"/>
</dbReference>
<evidence type="ECO:0000313" key="4">
    <source>
        <dbReference type="EMBL" id="QOY53176.1"/>
    </source>
</evidence>
<gene>
    <name evidence="4" type="ORF">HUE88_05715</name>
</gene>
<reference evidence="4 5" key="1">
    <citation type="submission" date="2020-05" db="EMBL/GenBank/DDBJ databases">
        <title>Sulfurimonas marisnigri, sp. nov., and Sulfurimonas baltica, sp. nov., manganese oxide reducing chemolithoautotrophs of the class Epsilonproteobacteria isolated from the pelagic redoxclines of the Black and Baltic Seas and emended description of the genus Sulfurimonas.</title>
        <authorList>
            <person name="Henkel J.V."/>
            <person name="Laudan C."/>
            <person name="Werner J."/>
            <person name="Neu T."/>
            <person name="Plewe S."/>
            <person name="Sproer C."/>
            <person name="Bunk B."/>
            <person name="Schulz-Vogt H.N."/>
        </authorList>
    </citation>
    <scope>NUCLEOTIDE SEQUENCE [LARGE SCALE GENOMIC DNA]</scope>
    <source>
        <strain evidence="4 5">GD2</strain>
    </source>
</reference>
<dbReference type="AlphaFoldDB" id="A0A7S7LXD1"/>
<keyword evidence="1 2" id="KW-0472">Membrane</keyword>
<dbReference type="GO" id="GO:0010960">
    <property type="term" value="P:magnesium ion homeostasis"/>
    <property type="evidence" value="ECO:0007669"/>
    <property type="project" value="InterPro"/>
</dbReference>
<feature type="transmembrane region" description="Helical" evidence="2">
    <location>
        <begin position="114"/>
        <end position="133"/>
    </location>
</feature>
<dbReference type="PROSITE" id="PS51846">
    <property type="entry name" value="CNNM"/>
    <property type="match status" value="1"/>
</dbReference>
<feature type="domain" description="CNNM transmembrane" evidence="3">
    <location>
        <begin position="1"/>
        <end position="176"/>
    </location>
</feature>
<evidence type="ECO:0000256" key="1">
    <source>
        <dbReference type="PROSITE-ProRule" id="PRU01193"/>
    </source>
</evidence>
<proteinExistence type="predicted"/>
<feature type="transmembrane region" description="Helical" evidence="2">
    <location>
        <begin position="83"/>
        <end position="102"/>
    </location>
</feature>
<name>A0A7S7LXD1_9BACT</name>
<dbReference type="PANTHER" id="PTHR12064">
    <property type="entry name" value="METAL TRANSPORTER CNNM"/>
    <property type="match status" value="1"/>
</dbReference>
<dbReference type="GO" id="GO:0016020">
    <property type="term" value="C:membrane"/>
    <property type="evidence" value="ECO:0007669"/>
    <property type="project" value="UniProtKB-UniRule"/>
</dbReference>
<protein>
    <submittedName>
        <fullName evidence="4">DUF21 domain-containing protein</fullName>
    </submittedName>
</protein>
<keyword evidence="1 2" id="KW-0812">Transmembrane</keyword>
<evidence type="ECO:0000259" key="3">
    <source>
        <dbReference type="PROSITE" id="PS51846"/>
    </source>
</evidence>
<dbReference type="EMBL" id="CP054492">
    <property type="protein sequence ID" value="QOY53176.1"/>
    <property type="molecule type" value="Genomic_DNA"/>
</dbReference>
<dbReference type="InterPro" id="IPR045095">
    <property type="entry name" value="ACDP"/>
</dbReference>
<feature type="transmembrane region" description="Helical" evidence="2">
    <location>
        <begin position="58"/>
        <end position="77"/>
    </location>
</feature>
<dbReference type="RefSeq" id="WP_194371987.1">
    <property type="nucleotide sequence ID" value="NZ_CP054492.1"/>
</dbReference>
<evidence type="ECO:0000313" key="5">
    <source>
        <dbReference type="Proteomes" id="UP000593994"/>
    </source>
</evidence>
<dbReference type="PANTHER" id="PTHR12064:SF94">
    <property type="entry name" value="UNEXTENDED PROTEIN"/>
    <property type="match status" value="1"/>
</dbReference>
<dbReference type="Proteomes" id="UP000593994">
    <property type="component" value="Chromosome"/>
</dbReference>
<accession>A0A7S7LXD1</accession>